<dbReference type="STRING" id="930146.SAMN05192533_110194"/>
<dbReference type="OrthoDB" id="9815750at2"/>
<dbReference type="GO" id="GO:0005524">
    <property type="term" value="F:ATP binding"/>
    <property type="evidence" value="ECO:0007669"/>
    <property type="project" value="UniProtKB-KW"/>
</dbReference>
<dbReference type="Pfam" id="PF00512">
    <property type="entry name" value="HisKA"/>
    <property type="match status" value="1"/>
</dbReference>
<keyword evidence="9" id="KW-1133">Transmembrane helix</keyword>
<evidence type="ECO:0000256" key="8">
    <source>
        <dbReference type="ARBA" id="ARBA00023012"/>
    </source>
</evidence>
<dbReference type="RefSeq" id="WP_090747382.1">
    <property type="nucleotide sequence ID" value="NZ_FOBW01000010.1"/>
</dbReference>
<dbReference type="InterPro" id="IPR003661">
    <property type="entry name" value="HisK_dim/P_dom"/>
</dbReference>
<gene>
    <name evidence="11" type="ORF">SAMN05192533_110194</name>
</gene>
<evidence type="ECO:0000259" key="10">
    <source>
        <dbReference type="PROSITE" id="PS50109"/>
    </source>
</evidence>
<comment type="catalytic activity">
    <reaction evidence="1">
        <text>ATP + protein L-histidine = ADP + protein N-phospho-L-histidine.</text>
        <dbReference type="EC" id="2.7.13.3"/>
    </reaction>
</comment>
<evidence type="ECO:0000256" key="7">
    <source>
        <dbReference type="ARBA" id="ARBA00022840"/>
    </source>
</evidence>
<dbReference type="SMART" id="SM00388">
    <property type="entry name" value="HisKA"/>
    <property type="match status" value="1"/>
</dbReference>
<keyword evidence="12" id="KW-1185">Reference proteome</keyword>
<keyword evidence="5" id="KW-0547">Nucleotide-binding</keyword>
<dbReference type="PRINTS" id="PR00344">
    <property type="entry name" value="BCTRLSENSOR"/>
</dbReference>
<keyword evidence="9" id="KW-0812">Transmembrane</keyword>
<dbReference type="Gene3D" id="3.30.565.10">
    <property type="entry name" value="Histidine kinase-like ATPase, C-terminal domain"/>
    <property type="match status" value="1"/>
</dbReference>
<dbReference type="InterPro" id="IPR003594">
    <property type="entry name" value="HATPase_dom"/>
</dbReference>
<dbReference type="InterPro" id="IPR004358">
    <property type="entry name" value="Sig_transdc_His_kin-like_C"/>
</dbReference>
<feature type="transmembrane region" description="Helical" evidence="9">
    <location>
        <begin position="36"/>
        <end position="57"/>
    </location>
</feature>
<evidence type="ECO:0000256" key="5">
    <source>
        <dbReference type="ARBA" id="ARBA00022741"/>
    </source>
</evidence>
<feature type="transmembrane region" description="Helical" evidence="9">
    <location>
        <begin position="69"/>
        <end position="93"/>
    </location>
</feature>
<dbReference type="Proteomes" id="UP000198553">
    <property type="component" value="Unassembled WGS sequence"/>
</dbReference>
<feature type="transmembrane region" description="Helical" evidence="9">
    <location>
        <begin position="7"/>
        <end position="24"/>
    </location>
</feature>
<sequence>MEFTKNLLLNFSILLVLLFFMQMIKERQLKKEMIRWTTFLFYSLSIISCILLSTQVADGVQFDLRQVPFIIGSLYSGLAFPLLLVVILVRGIIGVNYGFWVTLFVFIIVACLFILVRNWFLKLTANQRVGVTMLFSTMTSLLLMIFSLLKQEPIHITEVWTSFLIVPALATGIISYTIELIRQNTLMRKQLVKAEKIEAVSHMSAAISHEIRNPLTSVKGFLQLLGEKDYPEERKREFIQIAVDELNRAEQVISDYLTFARPALDRSEEIDIQKELNHVLNVLMPLANMNAVEISQSYGREISVIGDRQKFHQAFINIIKNGLEAMPNGGGMSVEAMVSAGNVHIIIKDTGIGMTEEQLNRLGEPYYSTKGKKGTGLGLMVTYSIIEAMKGKVKVSSRLGKGSLFHITFTPSSSLK</sequence>
<evidence type="ECO:0000256" key="6">
    <source>
        <dbReference type="ARBA" id="ARBA00022777"/>
    </source>
</evidence>
<keyword evidence="3" id="KW-0597">Phosphoprotein</keyword>
<keyword evidence="4" id="KW-0808">Transferase</keyword>
<dbReference type="Gene3D" id="1.10.287.130">
    <property type="match status" value="1"/>
</dbReference>
<dbReference type="GO" id="GO:0000155">
    <property type="term" value="F:phosphorelay sensor kinase activity"/>
    <property type="evidence" value="ECO:0007669"/>
    <property type="project" value="InterPro"/>
</dbReference>
<accession>A0A1H8F2H4</accession>
<dbReference type="AlphaFoldDB" id="A0A1H8F2H4"/>
<feature type="domain" description="Histidine kinase" evidence="10">
    <location>
        <begin position="206"/>
        <end position="413"/>
    </location>
</feature>
<feature type="transmembrane region" description="Helical" evidence="9">
    <location>
        <begin position="129"/>
        <end position="149"/>
    </location>
</feature>
<feature type="transmembrane region" description="Helical" evidence="9">
    <location>
        <begin position="161"/>
        <end position="181"/>
    </location>
</feature>
<protein>
    <recommendedName>
        <fullName evidence="2">histidine kinase</fullName>
        <ecNumber evidence="2">2.7.13.3</ecNumber>
    </recommendedName>
</protein>
<evidence type="ECO:0000256" key="3">
    <source>
        <dbReference type="ARBA" id="ARBA00022553"/>
    </source>
</evidence>
<feature type="transmembrane region" description="Helical" evidence="9">
    <location>
        <begin position="99"/>
        <end position="117"/>
    </location>
</feature>
<keyword evidence="8" id="KW-0902">Two-component regulatory system</keyword>
<dbReference type="EMBL" id="FOBW01000010">
    <property type="protein sequence ID" value="SEN25830.1"/>
    <property type="molecule type" value="Genomic_DNA"/>
</dbReference>
<proteinExistence type="predicted"/>
<dbReference type="CDD" id="cd00082">
    <property type="entry name" value="HisKA"/>
    <property type="match status" value="1"/>
</dbReference>
<keyword evidence="9" id="KW-0472">Membrane</keyword>
<name>A0A1H8F2H4_9BACI</name>
<dbReference type="SUPFAM" id="SSF47384">
    <property type="entry name" value="Homodimeric domain of signal transducing histidine kinase"/>
    <property type="match status" value="1"/>
</dbReference>
<evidence type="ECO:0000256" key="1">
    <source>
        <dbReference type="ARBA" id="ARBA00000085"/>
    </source>
</evidence>
<evidence type="ECO:0000313" key="11">
    <source>
        <dbReference type="EMBL" id="SEN25830.1"/>
    </source>
</evidence>
<dbReference type="SUPFAM" id="SSF55874">
    <property type="entry name" value="ATPase domain of HSP90 chaperone/DNA topoisomerase II/histidine kinase"/>
    <property type="match status" value="1"/>
</dbReference>
<dbReference type="PANTHER" id="PTHR43065:SF46">
    <property type="entry name" value="C4-DICARBOXYLATE TRANSPORT SENSOR PROTEIN DCTB"/>
    <property type="match status" value="1"/>
</dbReference>
<evidence type="ECO:0000256" key="9">
    <source>
        <dbReference type="SAM" id="Phobius"/>
    </source>
</evidence>
<dbReference type="PROSITE" id="PS50109">
    <property type="entry name" value="HIS_KIN"/>
    <property type="match status" value="1"/>
</dbReference>
<dbReference type="InterPro" id="IPR036890">
    <property type="entry name" value="HATPase_C_sf"/>
</dbReference>
<reference evidence="12" key="1">
    <citation type="submission" date="2016-10" db="EMBL/GenBank/DDBJ databases">
        <authorList>
            <person name="Varghese N."/>
            <person name="Submissions S."/>
        </authorList>
    </citation>
    <scope>NUCLEOTIDE SEQUENCE [LARGE SCALE GENOMIC DNA]</scope>
    <source>
        <strain evidence="12">B48,IBRC-M 10115,DSM 25386,CECT 8001</strain>
    </source>
</reference>
<evidence type="ECO:0000313" key="12">
    <source>
        <dbReference type="Proteomes" id="UP000198553"/>
    </source>
</evidence>
<dbReference type="PANTHER" id="PTHR43065">
    <property type="entry name" value="SENSOR HISTIDINE KINASE"/>
    <property type="match status" value="1"/>
</dbReference>
<keyword evidence="7" id="KW-0067">ATP-binding</keyword>
<evidence type="ECO:0000256" key="2">
    <source>
        <dbReference type="ARBA" id="ARBA00012438"/>
    </source>
</evidence>
<evidence type="ECO:0000256" key="4">
    <source>
        <dbReference type="ARBA" id="ARBA00022679"/>
    </source>
</evidence>
<dbReference type="InterPro" id="IPR005467">
    <property type="entry name" value="His_kinase_dom"/>
</dbReference>
<keyword evidence="6 11" id="KW-0418">Kinase</keyword>
<dbReference type="SMART" id="SM00387">
    <property type="entry name" value="HATPase_c"/>
    <property type="match status" value="1"/>
</dbReference>
<dbReference type="InterPro" id="IPR036097">
    <property type="entry name" value="HisK_dim/P_sf"/>
</dbReference>
<dbReference type="Pfam" id="PF02518">
    <property type="entry name" value="HATPase_c"/>
    <property type="match status" value="1"/>
</dbReference>
<dbReference type="EC" id="2.7.13.3" evidence="2"/>
<organism evidence="11 12">
    <name type="scientific">Mesobacillus persicus</name>
    <dbReference type="NCBI Taxonomy" id="930146"/>
    <lineage>
        <taxon>Bacteria</taxon>
        <taxon>Bacillati</taxon>
        <taxon>Bacillota</taxon>
        <taxon>Bacilli</taxon>
        <taxon>Bacillales</taxon>
        <taxon>Bacillaceae</taxon>
        <taxon>Mesobacillus</taxon>
    </lineage>
</organism>